<organism evidence="1 2">
    <name type="scientific">Neophaeococcomyces mojaviensis</name>
    <dbReference type="NCBI Taxonomy" id="3383035"/>
    <lineage>
        <taxon>Eukaryota</taxon>
        <taxon>Fungi</taxon>
        <taxon>Dikarya</taxon>
        <taxon>Ascomycota</taxon>
        <taxon>Pezizomycotina</taxon>
        <taxon>Eurotiomycetes</taxon>
        <taxon>Chaetothyriomycetidae</taxon>
        <taxon>Chaetothyriales</taxon>
        <taxon>Chaetothyriales incertae sedis</taxon>
        <taxon>Neophaeococcomyces</taxon>
    </lineage>
</organism>
<dbReference type="Proteomes" id="UP001172386">
    <property type="component" value="Unassembled WGS sequence"/>
</dbReference>
<gene>
    <name evidence="1" type="ORF">H2198_004576</name>
</gene>
<reference evidence="1" key="1">
    <citation type="submission" date="2022-10" db="EMBL/GenBank/DDBJ databases">
        <title>Culturing micro-colonial fungi from biological soil crusts in the Mojave desert and describing Neophaeococcomyces mojavensis, and introducing the new genera and species Taxawa tesnikishii.</title>
        <authorList>
            <person name="Kurbessoian T."/>
            <person name="Stajich J.E."/>
        </authorList>
    </citation>
    <scope>NUCLEOTIDE SEQUENCE</scope>
    <source>
        <strain evidence="1">JES_112</strain>
    </source>
</reference>
<evidence type="ECO:0000313" key="1">
    <source>
        <dbReference type="EMBL" id="KAJ9657084.1"/>
    </source>
</evidence>
<comment type="caution">
    <text evidence="1">The sequence shown here is derived from an EMBL/GenBank/DDBJ whole genome shotgun (WGS) entry which is preliminary data.</text>
</comment>
<accession>A0ACC3A898</accession>
<evidence type="ECO:0000313" key="2">
    <source>
        <dbReference type="Proteomes" id="UP001172386"/>
    </source>
</evidence>
<proteinExistence type="predicted"/>
<protein>
    <submittedName>
        <fullName evidence="1">Uncharacterized protein</fullName>
    </submittedName>
</protein>
<keyword evidence="2" id="KW-1185">Reference proteome</keyword>
<name>A0ACC3A898_9EURO</name>
<sequence>MATLNDGFLLTPLTPSMPACPPIVENIETLPITPPDSAAIFAEKCSRIDSKSVKKALHVLSTERDALTHLENLYATSTAAQRALSESISFILASQSRHGKVIFTGVGKSGWIAQKLVATFNSVGIVAVFLHPTEALHGDLGVIRPNDVVIMITFSGKTQELLTLLPHIPSYVPLMIMTSHLVPETCPLLTHPRREKSNSILLSAPIHVSEKEVFGLSAPTASTTVALALGDGIALVVADRMHTEPERSPADVFCTNHPGGAIGAANSPVALKMSDIAVQVDDIHTVLPSAGREVKCLDVLLSAVRSPKGWVKLSRDHVIAPRRCQRLADPSIPVTDFADECGRLVVERTDWISVLGDCTIEECREWIVKMRTEGNARGRQFLRPGTILGIVDGYSQKSGVVEIEDVVGEDFCGTL</sequence>
<dbReference type="EMBL" id="JAPDRQ010000069">
    <property type="protein sequence ID" value="KAJ9657084.1"/>
    <property type="molecule type" value="Genomic_DNA"/>
</dbReference>